<dbReference type="AlphaFoldDB" id="A0AA37TAY7"/>
<dbReference type="EMBL" id="BSPL01000005">
    <property type="protein sequence ID" value="GLS68557.1"/>
    <property type="molecule type" value="Genomic_DNA"/>
</dbReference>
<gene>
    <name evidence="2" type="ORF">GCM10007890_05690</name>
</gene>
<feature type="compositionally biased region" description="Basic and acidic residues" evidence="1">
    <location>
        <begin position="7"/>
        <end position="19"/>
    </location>
</feature>
<protein>
    <submittedName>
        <fullName evidence="2">Uncharacterized protein</fullName>
    </submittedName>
</protein>
<accession>A0AA37TAY7</accession>
<keyword evidence="3" id="KW-1185">Reference proteome</keyword>
<name>A0AA37TAY7_9HYPH</name>
<dbReference type="Proteomes" id="UP001157440">
    <property type="component" value="Unassembled WGS sequence"/>
</dbReference>
<reference evidence="3" key="1">
    <citation type="journal article" date="2019" name="Int. J. Syst. Evol. Microbiol.">
        <title>The Global Catalogue of Microorganisms (GCM) 10K type strain sequencing project: providing services to taxonomists for standard genome sequencing and annotation.</title>
        <authorList>
            <consortium name="The Broad Institute Genomics Platform"/>
            <consortium name="The Broad Institute Genome Sequencing Center for Infectious Disease"/>
            <person name="Wu L."/>
            <person name="Ma J."/>
        </authorList>
    </citation>
    <scope>NUCLEOTIDE SEQUENCE [LARGE SCALE GENOMIC DNA]</scope>
    <source>
        <strain evidence="3">NBRC 103632</strain>
    </source>
</reference>
<feature type="region of interest" description="Disordered" evidence="1">
    <location>
        <begin position="1"/>
        <end position="85"/>
    </location>
</feature>
<evidence type="ECO:0000256" key="1">
    <source>
        <dbReference type="SAM" id="MobiDB-lite"/>
    </source>
</evidence>
<feature type="compositionally biased region" description="Basic and acidic residues" evidence="1">
    <location>
        <begin position="26"/>
        <end position="46"/>
    </location>
</feature>
<sequence length="85" mass="9268">MTVQGRAEGRGRVPEREGPARSGEGGTERERDDKPHGAHSRWHDRQTYAALAELGRRGPFKNPRAPGGRAEGRSAPSASRPLPYP</sequence>
<comment type="caution">
    <text evidence="2">The sequence shown here is derived from an EMBL/GenBank/DDBJ whole genome shotgun (WGS) entry which is preliminary data.</text>
</comment>
<proteinExistence type="predicted"/>
<evidence type="ECO:0000313" key="3">
    <source>
        <dbReference type="Proteomes" id="UP001157440"/>
    </source>
</evidence>
<organism evidence="2 3">
    <name type="scientific">Methylobacterium tardum</name>
    <dbReference type="NCBI Taxonomy" id="374432"/>
    <lineage>
        <taxon>Bacteria</taxon>
        <taxon>Pseudomonadati</taxon>
        <taxon>Pseudomonadota</taxon>
        <taxon>Alphaproteobacteria</taxon>
        <taxon>Hyphomicrobiales</taxon>
        <taxon>Methylobacteriaceae</taxon>
        <taxon>Methylobacterium</taxon>
    </lineage>
</organism>
<evidence type="ECO:0000313" key="2">
    <source>
        <dbReference type="EMBL" id="GLS68557.1"/>
    </source>
</evidence>